<dbReference type="EMBL" id="LAZR01000341">
    <property type="protein sequence ID" value="KKN73607.1"/>
    <property type="molecule type" value="Genomic_DNA"/>
</dbReference>
<dbReference type="AlphaFoldDB" id="A0A0F9TFI4"/>
<sequence>MPKIWTKILSGKKESQQLTEEQQADLKFVDDFYDEGMKARRPYEKQWYINMAFFLDQHWLTWNDTKRKLEKPVVPSWRKHITINKIKPNVLHILAKLTKNKPIYQTIPATTEDDDRNRAEISLKVHKYLHRINQMDILNQRLYLWKIIYGTAFKEPYFDESKGTKIPKKIKTETIEGQEVPIKVKGKEQYYDTDYTGEVNNEIYSPFSILPESGATDFEHSQRMMKIVTKSIEYIREKYEAGKFVNAESRTAGSSVQSQLLNLMGEQYTTPHITQKDKKEKTSAEGFAIIKELKELPSKKHPKGRLIRVSNGVLLDSGPLPYKFMIRRRTFGIVKYDYTPVAERFWGDTSVVSMIPINVELNKTVSQIIEIKNLTAKPKWIAYTQNKLIETAITSESGEIITITHVPGVPDPHPIDPPNIPAYVPGLLERGDKDLEDVSLIHEVSKGVTPPGVTSGVAIQFLQEQDQTVFGPVASRFETKEGEAGTYELEIVKERYRESRVIKIVGENNEIEVFDFMATKDMPTDVIVQSGSSLPHSLVAKQQLVLQFYDKGMLGDPQDPQVRQKAMRLAEMGGVDVIYEEAAADEREAEREHKLWEKGLPAEVQFFDNHKTHLIRHYLFCKSDRYRNLIKERPQFEVGVKAHIDAHTQQDPERIAMQKQEQMMQEQQQVQRKQLEVDSAIKLQKADDDRATAASKVLTEVTTRERPPEKSPQGKKK</sequence>
<proteinExistence type="predicted"/>
<accession>A0A0F9TFI4</accession>
<evidence type="ECO:0008006" key="3">
    <source>
        <dbReference type="Google" id="ProtNLM"/>
    </source>
</evidence>
<comment type="caution">
    <text evidence="2">The sequence shown here is derived from an EMBL/GenBank/DDBJ whole genome shotgun (WGS) entry which is preliminary data.</text>
</comment>
<protein>
    <recommendedName>
        <fullName evidence="3">Portal protein</fullName>
    </recommendedName>
</protein>
<name>A0A0F9TFI4_9ZZZZ</name>
<feature type="region of interest" description="Disordered" evidence="1">
    <location>
        <begin position="686"/>
        <end position="717"/>
    </location>
</feature>
<organism evidence="2">
    <name type="scientific">marine sediment metagenome</name>
    <dbReference type="NCBI Taxonomy" id="412755"/>
    <lineage>
        <taxon>unclassified sequences</taxon>
        <taxon>metagenomes</taxon>
        <taxon>ecological metagenomes</taxon>
    </lineage>
</organism>
<dbReference type="InterPro" id="IPR032427">
    <property type="entry name" value="P22_portal"/>
</dbReference>
<evidence type="ECO:0000313" key="2">
    <source>
        <dbReference type="EMBL" id="KKN73607.1"/>
    </source>
</evidence>
<dbReference type="Pfam" id="PF16510">
    <property type="entry name" value="P22_portal"/>
    <property type="match status" value="1"/>
</dbReference>
<evidence type="ECO:0000256" key="1">
    <source>
        <dbReference type="SAM" id="MobiDB-lite"/>
    </source>
</evidence>
<reference evidence="2" key="1">
    <citation type="journal article" date="2015" name="Nature">
        <title>Complex archaea that bridge the gap between prokaryotes and eukaryotes.</title>
        <authorList>
            <person name="Spang A."/>
            <person name="Saw J.H."/>
            <person name="Jorgensen S.L."/>
            <person name="Zaremba-Niedzwiedzka K."/>
            <person name="Martijn J."/>
            <person name="Lind A.E."/>
            <person name="van Eijk R."/>
            <person name="Schleper C."/>
            <person name="Guy L."/>
            <person name="Ettema T.J."/>
        </authorList>
    </citation>
    <scope>NUCLEOTIDE SEQUENCE</scope>
</reference>
<gene>
    <name evidence="2" type="ORF">LCGC14_0399230</name>
</gene>